<evidence type="ECO:0000256" key="1">
    <source>
        <dbReference type="ARBA" id="ARBA00023015"/>
    </source>
</evidence>
<evidence type="ECO:0000313" key="6">
    <source>
        <dbReference type="EMBL" id="GAE26583.1"/>
    </source>
</evidence>
<evidence type="ECO:0000313" key="7">
    <source>
        <dbReference type="Proteomes" id="UP000018890"/>
    </source>
</evidence>
<dbReference type="OrthoDB" id="9778379at2"/>
<dbReference type="GO" id="GO:0003677">
    <property type="term" value="F:DNA binding"/>
    <property type="evidence" value="ECO:0007669"/>
    <property type="project" value="UniProtKB-KW"/>
</dbReference>
<dbReference type="GO" id="GO:0045892">
    <property type="term" value="P:negative regulation of DNA-templated transcription"/>
    <property type="evidence" value="ECO:0007669"/>
    <property type="project" value="UniProtKB-ARBA"/>
</dbReference>
<comment type="caution">
    <text evidence="6">The sequence shown here is derived from an EMBL/GenBank/DDBJ whole genome shotgun (WGS) entry which is preliminary data.</text>
</comment>
<dbReference type="STRING" id="1236970.JCM9140_2665"/>
<dbReference type="RefSeq" id="WP_034746463.1">
    <property type="nucleotide sequence ID" value="NZ_BAUT01000027.1"/>
</dbReference>
<dbReference type="Gene3D" id="3.30.450.40">
    <property type="match status" value="1"/>
</dbReference>
<dbReference type="PROSITE" id="PS51077">
    <property type="entry name" value="HTH_ICLR"/>
    <property type="match status" value="1"/>
</dbReference>
<dbReference type="EMBL" id="BAUT01000027">
    <property type="protein sequence ID" value="GAE26583.1"/>
    <property type="molecule type" value="Genomic_DNA"/>
</dbReference>
<dbReference type="InterPro" id="IPR014757">
    <property type="entry name" value="Tscrpt_reg_IclR_C"/>
</dbReference>
<dbReference type="InterPro" id="IPR036390">
    <property type="entry name" value="WH_DNA-bd_sf"/>
</dbReference>
<dbReference type="SUPFAM" id="SSF46785">
    <property type="entry name" value="Winged helix' DNA-binding domain"/>
    <property type="match status" value="1"/>
</dbReference>
<dbReference type="SMART" id="SM00346">
    <property type="entry name" value="HTH_ICLR"/>
    <property type="match status" value="1"/>
</dbReference>
<proteinExistence type="predicted"/>
<feature type="domain" description="HTH iclR-type" evidence="4">
    <location>
        <begin position="11"/>
        <end position="73"/>
    </location>
</feature>
<keyword evidence="2" id="KW-0238">DNA-binding</keyword>
<reference evidence="6" key="1">
    <citation type="journal article" date="2014" name="Genome Announc.">
        <title>Draft Genome Sequences of Three Alkaliphilic Bacillus Strains, Bacillus wakoensis JCM 9140T, Bacillus akibai JCM 9157T, and Bacillus hemicellulosilyticus JCM 9152T.</title>
        <authorList>
            <person name="Yuki M."/>
            <person name="Oshima K."/>
            <person name="Suda W."/>
            <person name="Oshida Y."/>
            <person name="Kitamura K."/>
            <person name="Iida T."/>
            <person name="Hattori M."/>
            <person name="Ohkuma M."/>
        </authorList>
    </citation>
    <scope>NUCLEOTIDE SEQUENCE [LARGE SCALE GENOMIC DNA]</scope>
    <source>
        <strain evidence="6">JCM 9140</strain>
    </source>
</reference>
<organism evidence="6 7">
    <name type="scientific">Halalkalibacter wakoensis JCM 9140</name>
    <dbReference type="NCBI Taxonomy" id="1236970"/>
    <lineage>
        <taxon>Bacteria</taxon>
        <taxon>Bacillati</taxon>
        <taxon>Bacillota</taxon>
        <taxon>Bacilli</taxon>
        <taxon>Bacillales</taxon>
        <taxon>Bacillaceae</taxon>
        <taxon>Halalkalibacter</taxon>
    </lineage>
</organism>
<dbReference type="Gene3D" id="1.10.10.10">
    <property type="entry name" value="Winged helix-like DNA-binding domain superfamily/Winged helix DNA-binding domain"/>
    <property type="match status" value="1"/>
</dbReference>
<dbReference type="InterPro" id="IPR029016">
    <property type="entry name" value="GAF-like_dom_sf"/>
</dbReference>
<protein>
    <submittedName>
        <fullName evidence="6">Transcriptional regulator</fullName>
    </submittedName>
</protein>
<evidence type="ECO:0000256" key="2">
    <source>
        <dbReference type="ARBA" id="ARBA00023125"/>
    </source>
</evidence>
<keyword evidence="7" id="KW-1185">Reference proteome</keyword>
<dbReference type="Pfam" id="PF01614">
    <property type="entry name" value="IclR_C"/>
    <property type="match status" value="1"/>
</dbReference>
<dbReference type="Proteomes" id="UP000018890">
    <property type="component" value="Unassembled WGS sequence"/>
</dbReference>
<name>W4Q4E8_9BACI</name>
<dbReference type="PANTHER" id="PTHR30136">
    <property type="entry name" value="HELIX-TURN-HELIX TRANSCRIPTIONAL REGULATOR, ICLR FAMILY"/>
    <property type="match status" value="1"/>
</dbReference>
<dbReference type="Pfam" id="PF09339">
    <property type="entry name" value="HTH_IclR"/>
    <property type="match status" value="1"/>
</dbReference>
<dbReference type="AlphaFoldDB" id="W4Q4E8"/>
<gene>
    <name evidence="6" type="ORF">JCM9140_2665</name>
</gene>
<dbReference type="PANTHER" id="PTHR30136:SF24">
    <property type="entry name" value="HTH-TYPE TRANSCRIPTIONAL REPRESSOR ALLR"/>
    <property type="match status" value="1"/>
</dbReference>
<dbReference type="InterPro" id="IPR036388">
    <property type="entry name" value="WH-like_DNA-bd_sf"/>
</dbReference>
<evidence type="ECO:0000256" key="3">
    <source>
        <dbReference type="ARBA" id="ARBA00023163"/>
    </source>
</evidence>
<sequence>MRYPAISKESFSSMRNALRLLNLFTIEEPELTLSDIAEKLQVAPSTAHRLIHTLLYSGMLVKEPLTKMYRPSSSILSMGNTFLSKYNLCQISIPILEELTQKTGETAHVSIIRESKVIYLYKVDSQHPVHLLSHAGKQNPIHCTSTGQVILAYQRDEIIQQVIDAGLPSYTSETIVSEVKFRERLSIIQKQGYAVSQEELHLGVTSIAAPIFYKGQVIASVSIAGPTVRMKGPKLETLIKSVKLASTTISKKMMIEK</sequence>
<dbReference type="GO" id="GO:0003700">
    <property type="term" value="F:DNA-binding transcription factor activity"/>
    <property type="evidence" value="ECO:0007669"/>
    <property type="project" value="TreeGrafter"/>
</dbReference>
<dbReference type="PROSITE" id="PS51078">
    <property type="entry name" value="ICLR_ED"/>
    <property type="match status" value="1"/>
</dbReference>
<dbReference type="InterPro" id="IPR005471">
    <property type="entry name" value="Tscrpt_reg_IclR_N"/>
</dbReference>
<dbReference type="InterPro" id="IPR050707">
    <property type="entry name" value="HTH_MetabolicPath_Reg"/>
</dbReference>
<dbReference type="SUPFAM" id="SSF55781">
    <property type="entry name" value="GAF domain-like"/>
    <property type="match status" value="1"/>
</dbReference>
<feature type="domain" description="IclR-ED" evidence="5">
    <location>
        <begin position="74"/>
        <end position="255"/>
    </location>
</feature>
<accession>W4Q4E8</accession>
<keyword evidence="3" id="KW-0804">Transcription</keyword>
<evidence type="ECO:0000259" key="5">
    <source>
        <dbReference type="PROSITE" id="PS51078"/>
    </source>
</evidence>
<keyword evidence="1" id="KW-0805">Transcription regulation</keyword>
<evidence type="ECO:0000259" key="4">
    <source>
        <dbReference type="PROSITE" id="PS51077"/>
    </source>
</evidence>